<dbReference type="Proteomes" id="UP000176288">
    <property type="component" value="Chromosome"/>
</dbReference>
<reference evidence="4 5" key="1">
    <citation type="submission" date="2016-10" db="EMBL/GenBank/DDBJ databases">
        <title>Actinomyces aegypiusis sp. nov., isolated from the Aegypius monachus in Qinghai Tibet Plateau China.</title>
        <authorList>
            <person name="Wang Y."/>
        </authorList>
    </citation>
    <scope>NUCLEOTIDE SEQUENCE [LARGE SCALE GENOMIC DNA]</scope>
    <source>
        <strain evidence="4 5">VUL4_3</strain>
    </source>
</reference>
<evidence type="ECO:0000313" key="5">
    <source>
        <dbReference type="Proteomes" id="UP000176288"/>
    </source>
</evidence>
<dbReference type="AlphaFoldDB" id="A0A1D9MKD5"/>
<dbReference type="InterPro" id="IPR000825">
    <property type="entry name" value="SUF_FeS_clus_asmbl_SufBD_core"/>
</dbReference>
<dbReference type="Pfam" id="PF01458">
    <property type="entry name" value="SUFBD_core"/>
    <property type="match status" value="1"/>
</dbReference>
<comment type="similarity">
    <text evidence="1">Belongs to the iron-sulfur cluster assembly SufBD family.</text>
</comment>
<dbReference type="InterPro" id="IPR011542">
    <property type="entry name" value="SUF_FeS_clus_asmbl_SufD"/>
</dbReference>
<dbReference type="EMBL" id="CP017812">
    <property type="protein sequence ID" value="AOZ72811.1"/>
    <property type="molecule type" value="Genomic_DNA"/>
</dbReference>
<evidence type="ECO:0000313" key="4">
    <source>
        <dbReference type="EMBL" id="AOZ72811.1"/>
    </source>
</evidence>
<dbReference type="InterPro" id="IPR037284">
    <property type="entry name" value="SUF_FeS_clus_asmbl_SufBD_sf"/>
</dbReference>
<dbReference type="OrthoDB" id="9803529at2"/>
<dbReference type="NCBIfam" id="TIGR01981">
    <property type="entry name" value="sufD"/>
    <property type="match status" value="1"/>
</dbReference>
<dbReference type="GO" id="GO:0016226">
    <property type="term" value="P:iron-sulfur cluster assembly"/>
    <property type="evidence" value="ECO:0007669"/>
    <property type="project" value="InterPro"/>
</dbReference>
<dbReference type="PANTHER" id="PTHR43575:SF1">
    <property type="entry name" value="PROTEIN ABCI7, CHLOROPLASTIC"/>
    <property type="match status" value="1"/>
</dbReference>
<proteinExistence type="inferred from homology"/>
<feature type="region of interest" description="Disordered" evidence="2">
    <location>
        <begin position="1"/>
        <end position="44"/>
    </location>
</feature>
<dbReference type="SUPFAM" id="SSF101960">
    <property type="entry name" value="Stabilizer of iron transporter SufD"/>
    <property type="match status" value="1"/>
</dbReference>
<evidence type="ECO:0000256" key="2">
    <source>
        <dbReference type="SAM" id="MobiDB-lite"/>
    </source>
</evidence>
<dbReference type="KEGG" id="avu:BK816_05465"/>
<gene>
    <name evidence="4" type="ORF">BK816_05465</name>
</gene>
<dbReference type="InterPro" id="IPR055346">
    <property type="entry name" value="Fe-S_cluster_assembly_SufBD"/>
</dbReference>
<dbReference type="PANTHER" id="PTHR43575">
    <property type="entry name" value="PROTEIN ABCI7, CHLOROPLASTIC"/>
    <property type="match status" value="1"/>
</dbReference>
<evidence type="ECO:0000256" key="1">
    <source>
        <dbReference type="ARBA" id="ARBA00043967"/>
    </source>
</evidence>
<protein>
    <submittedName>
        <fullName evidence="4">Fe-S cluster assembly protein SufD</fullName>
    </submittedName>
</protein>
<keyword evidence="5" id="KW-1185">Reference proteome</keyword>
<dbReference type="RefSeq" id="WP_071164276.1">
    <property type="nucleotide sequence ID" value="NZ_CP017812.1"/>
</dbReference>
<dbReference type="STRING" id="1912795.BK816_05465"/>
<feature type="domain" description="SUF system FeS cluster assembly SufBD core" evidence="3">
    <location>
        <begin position="143"/>
        <end position="368"/>
    </location>
</feature>
<organism evidence="4 5">
    <name type="scientific">Boudabousia tangfeifanii</name>
    <dbReference type="NCBI Taxonomy" id="1912795"/>
    <lineage>
        <taxon>Bacteria</taxon>
        <taxon>Bacillati</taxon>
        <taxon>Actinomycetota</taxon>
        <taxon>Actinomycetes</taxon>
        <taxon>Actinomycetales</taxon>
        <taxon>Actinomycetaceae</taxon>
        <taxon>Boudabousia</taxon>
    </lineage>
</organism>
<accession>A0A1D9MKD5</accession>
<evidence type="ECO:0000259" key="3">
    <source>
        <dbReference type="Pfam" id="PF01458"/>
    </source>
</evidence>
<sequence length="406" mass="43918">MTEQNFSTDHSRAVLDGAHTHGNETKKPLGSRADRPTSFDLNDFEIPSGREEDWRFTPLSRIEKLFGPDLSGVGPAVSVSSPEGVEVSEVGREQAKDLQLVGAPEDRTAAASWNAWQEAVVITIPKEMECAEPIRVRFEGKDGQPAAGHLVVNAEELSKATIVVEHTGHALYNQTVQIVAGPGSELVFAATHEWDALSVHAANHRISAAKDAKVKHIIVTLGGDLVRVCSDARFSEPGANVEMLGLYFTDAGQHHEHRLFVDHSAANCVSRVTYKGALQGNDAHSVWVGDVLIGAEAFGTDTYELNRNLVLTEGARADSVPNLEIENGEIEGAGHASATGRFDDEQLFYLCSRGIDETTARRLVVRGFFAELINQIGVPAVSEHLMNVIEAELSGEYAPTPEEDLA</sequence>
<feature type="compositionally biased region" description="Basic and acidic residues" evidence="2">
    <location>
        <begin position="9"/>
        <end position="37"/>
    </location>
</feature>
<name>A0A1D9MKD5_9ACTO</name>